<evidence type="ECO:0000313" key="2">
    <source>
        <dbReference type="Proteomes" id="UP000286268"/>
    </source>
</evidence>
<name>A0A3R5QX18_9CLOT</name>
<dbReference type="AlphaFoldDB" id="A0A3R5QX18"/>
<gene>
    <name evidence="1" type="ORF">C1I91_23215</name>
</gene>
<accession>A0A3R5QX18</accession>
<keyword evidence="2" id="KW-1185">Reference proteome</keyword>
<dbReference type="Proteomes" id="UP000286268">
    <property type="component" value="Chromosome"/>
</dbReference>
<organism evidence="1 2">
    <name type="scientific">Clostridium manihotivorum</name>
    <dbReference type="NCBI Taxonomy" id="2320868"/>
    <lineage>
        <taxon>Bacteria</taxon>
        <taxon>Bacillati</taxon>
        <taxon>Bacillota</taxon>
        <taxon>Clostridia</taxon>
        <taxon>Eubacteriales</taxon>
        <taxon>Clostridiaceae</taxon>
        <taxon>Clostridium</taxon>
    </lineage>
</organism>
<evidence type="ECO:0000313" key="1">
    <source>
        <dbReference type="EMBL" id="QAA34315.1"/>
    </source>
</evidence>
<proteinExistence type="predicted"/>
<dbReference type="RefSeq" id="WP_128215035.1">
    <property type="nucleotide sequence ID" value="NZ_CP025746.1"/>
</dbReference>
<reference evidence="1 2" key="1">
    <citation type="submission" date="2018-01" db="EMBL/GenBank/DDBJ databases">
        <title>Genome Sequencing and Assembly of Anaerobacter polyendosporus strain CT4.</title>
        <authorList>
            <person name="Tachaapaikoon C."/>
            <person name="Sutheeworapong S."/>
            <person name="Jenjaroenpun P."/>
            <person name="Wongsurawat T."/>
            <person name="Nookeaw I."/>
            <person name="Cheawchanlertfa P."/>
            <person name="Kosugi A."/>
            <person name="Cheevadhanarak S."/>
            <person name="Ratanakhanokchai K."/>
        </authorList>
    </citation>
    <scope>NUCLEOTIDE SEQUENCE [LARGE SCALE GENOMIC DNA]</scope>
    <source>
        <strain evidence="1 2">CT4</strain>
    </source>
</reference>
<sequence length="163" mass="18563">MGKRRSEQKSNECSNIYYNQNRVFAFLSGYIANGNAIVPFATSNIQISLRSFLIGLAVHLKENDGELLDFDNNVITDDPINRCLFPSVDDHENRFVGILSVYSANGNAIAPSLNYNIQISLKTFIIVMLSYYREAIPQLYFKNNDYVLPEKINKILERLFIVG</sequence>
<protein>
    <submittedName>
        <fullName evidence="1">Uncharacterized protein</fullName>
    </submittedName>
</protein>
<dbReference type="EMBL" id="CP025746">
    <property type="protein sequence ID" value="QAA34315.1"/>
    <property type="molecule type" value="Genomic_DNA"/>
</dbReference>
<dbReference type="KEGG" id="cmah:C1I91_23215"/>